<dbReference type="AlphaFoldDB" id="J7S230"/>
<dbReference type="PANTHER" id="PTHR13618:SF1">
    <property type="entry name" value="PROTEIN ROGDI HOMOLOG"/>
    <property type="match status" value="1"/>
</dbReference>
<dbReference type="GO" id="GO:0043254">
    <property type="term" value="P:regulation of protein-containing complex assembly"/>
    <property type="evidence" value="ECO:0007669"/>
    <property type="project" value="EnsemblFungi"/>
</dbReference>
<dbReference type="eggNOG" id="ENOG502RBKJ">
    <property type="taxonomic scope" value="Eukaryota"/>
</dbReference>
<dbReference type="GO" id="GO:0070072">
    <property type="term" value="P:vacuolar proton-transporting V-type ATPase complex assembly"/>
    <property type="evidence" value="ECO:0007669"/>
    <property type="project" value="EnsemblFungi"/>
</dbReference>
<evidence type="ECO:0000313" key="1">
    <source>
        <dbReference type="EMBL" id="CCK67949.1"/>
    </source>
</evidence>
<reference evidence="2" key="2">
    <citation type="submission" date="2012-08" db="EMBL/GenBank/DDBJ databases">
        <title>Genome sequence of Kazachstania naganishii.</title>
        <authorList>
            <person name="Gordon J.L."/>
            <person name="Armisen D."/>
            <person name="Proux-Wera E."/>
            <person name="OhEigeartaigh S.S."/>
            <person name="Byrne K.P."/>
            <person name="Wolfe K.H."/>
        </authorList>
    </citation>
    <scope>NUCLEOTIDE SEQUENCE [LARGE SCALE GENOMIC DNA]</scope>
    <source>
        <strain evidence="2">ATCC MYA-139 / BCRC 22969 / CBS 8797 / CCRC 22969 / KCTC 17520 / NBRC 10181 / NCYC 3082</strain>
    </source>
</reference>
<dbReference type="OrthoDB" id="66510at2759"/>
<dbReference type="KEGG" id="kng:KNAG_0A02600"/>
<protein>
    <submittedName>
        <fullName evidence="1">Uncharacterized protein</fullName>
    </submittedName>
</protein>
<accession>J7S230</accession>
<sequence length="342" mass="39118">MTTELYPYDYNGVPDTHDEIQDHSNEQRWLINEIIRPELPNIIDNVEKCVEGLYSDQTFKMPLSNSTAGNSVLGPTIKGIITRQGTNVLDFQIALSFPEFKKGKPTIYRMNTGVKFSLYQLEYIGKNLQTILELLEDLEIEEDTELFLEKFRSVLSVITQSINVLENPPKNLIFPFDNNFAMKQMFQGYGELSESNHHEISLEIVLVKNELCIDFRNLEKVTKKPWCNIDLETKKSLVDKIKEALKVDRDKTLSETLRENDVHLEEPGLITNLMISTFNRESTTLQQAQAFIARCITYNGKVVIETEKISVTTSDPTLISITSKLSSIERSISNHFTNLEVA</sequence>
<dbReference type="PANTHER" id="PTHR13618">
    <property type="entry name" value="LEUCINE ZIPPER CONTAINING TRANSCRIPTION FACTOR LZF1"/>
    <property type="match status" value="1"/>
</dbReference>
<dbReference type="RefSeq" id="XP_022462195.1">
    <property type="nucleotide sequence ID" value="XM_022606874.1"/>
</dbReference>
<evidence type="ECO:0000313" key="2">
    <source>
        <dbReference type="Proteomes" id="UP000006310"/>
    </source>
</evidence>
<name>J7S230_HUIN7</name>
<dbReference type="EMBL" id="HE978314">
    <property type="protein sequence ID" value="CCK67949.1"/>
    <property type="molecule type" value="Genomic_DNA"/>
</dbReference>
<dbReference type="HOGENOM" id="CLU_813985_0_0_1"/>
<proteinExistence type="predicted"/>
<dbReference type="InterPro" id="IPR028241">
    <property type="entry name" value="RAVE2/Rogdi"/>
</dbReference>
<dbReference type="OMA" id="ITRCITY"/>
<dbReference type="GeneID" id="34523584"/>
<reference evidence="1 2" key="1">
    <citation type="journal article" date="2011" name="Proc. Natl. Acad. Sci. U.S.A.">
        <title>Evolutionary erosion of yeast sex chromosomes by mating-type switching accidents.</title>
        <authorList>
            <person name="Gordon J.L."/>
            <person name="Armisen D."/>
            <person name="Proux-Wera E."/>
            <person name="Oheigeartaigh S.S."/>
            <person name="Byrne K.P."/>
            <person name="Wolfe K.H."/>
        </authorList>
    </citation>
    <scope>NUCLEOTIDE SEQUENCE [LARGE SCALE GENOMIC DNA]</scope>
    <source>
        <strain evidence="2">ATCC MYA-139 / BCRC 22969 / CBS 8797 / CCRC 22969 / KCTC 17520 / NBRC 10181 / NCYC 3082</strain>
    </source>
</reference>
<dbReference type="Pfam" id="PF10259">
    <property type="entry name" value="Rogdi_lz"/>
    <property type="match status" value="1"/>
</dbReference>
<dbReference type="GO" id="GO:0043291">
    <property type="term" value="C:RAVE complex"/>
    <property type="evidence" value="ECO:0007669"/>
    <property type="project" value="EnsemblFungi"/>
</dbReference>
<gene>
    <name evidence="1" type="primary">KNAG0A02600</name>
    <name evidence="1" type="ordered locus">KNAG_0A02600</name>
</gene>
<keyword evidence="2" id="KW-1185">Reference proteome</keyword>
<organism evidence="1 2">
    <name type="scientific">Huiozyma naganishii (strain ATCC MYA-139 / BCRC 22969 / CBS 8797 / KCTC 17520 / NBRC 10181 / NCYC 3082 / Yp74L-3)</name>
    <name type="common">Yeast</name>
    <name type="synonym">Kazachstania naganishii</name>
    <dbReference type="NCBI Taxonomy" id="1071383"/>
    <lineage>
        <taxon>Eukaryota</taxon>
        <taxon>Fungi</taxon>
        <taxon>Dikarya</taxon>
        <taxon>Ascomycota</taxon>
        <taxon>Saccharomycotina</taxon>
        <taxon>Saccharomycetes</taxon>
        <taxon>Saccharomycetales</taxon>
        <taxon>Saccharomycetaceae</taxon>
        <taxon>Huiozyma</taxon>
    </lineage>
</organism>
<dbReference type="STRING" id="1071383.J7S230"/>
<dbReference type="GO" id="GO:0007035">
    <property type="term" value="P:vacuolar acidification"/>
    <property type="evidence" value="ECO:0007669"/>
    <property type="project" value="EnsemblFungi"/>
</dbReference>
<dbReference type="Proteomes" id="UP000006310">
    <property type="component" value="Chromosome 1"/>
</dbReference>